<sequence>MTTTRHVILDDESKRVGEEAKQVGEVLRAIAQELRDPIPDWGGDINEVEEYFFKRIWRGIKRGVKAVGKGVGKVAKEVGKGVGHVAKGIITSKAADIVKKVFEKKLAVYALEDKNTYNNFLQDVAEELDRIGEALTKNRSHL</sequence>
<dbReference type="EMBL" id="CM023471">
    <property type="protein sequence ID" value="KAH7965875.1"/>
    <property type="molecule type" value="Genomic_DNA"/>
</dbReference>
<protein>
    <submittedName>
        <fullName evidence="1">Uncharacterized protein</fullName>
    </submittedName>
</protein>
<proteinExistence type="predicted"/>
<name>A0ACB8DCW6_DERSI</name>
<evidence type="ECO:0000313" key="2">
    <source>
        <dbReference type="Proteomes" id="UP000821865"/>
    </source>
</evidence>
<accession>A0ACB8DCW6</accession>
<gene>
    <name evidence="1" type="ORF">HPB49_011759</name>
</gene>
<organism evidence="1 2">
    <name type="scientific">Dermacentor silvarum</name>
    <name type="common">Tick</name>
    <dbReference type="NCBI Taxonomy" id="543639"/>
    <lineage>
        <taxon>Eukaryota</taxon>
        <taxon>Metazoa</taxon>
        <taxon>Ecdysozoa</taxon>
        <taxon>Arthropoda</taxon>
        <taxon>Chelicerata</taxon>
        <taxon>Arachnida</taxon>
        <taxon>Acari</taxon>
        <taxon>Parasitiformes</taxon>
        <taxon>Ixodida</taxon>
        <taxon>Ixodoidea</taxon>
        <taxon>Ixodidae</taxon>
        <taxon>Rhipicephalinae</taxon>
        <taxon>Dermacentor</taxon>
    </lineage>
</organism>
<evidence type="ECO:0000313" key="1">
    <source>
        <dbReference type="EMBL" id="KAH7965875.1"/>
    </source>
</evidence>
<reference evidence="1" key="1">
    <citation type="submission" date="2020-05" db="EMBL/GenBank/DDBJ databases">
        <title>Large-scale comparative analyses of tick genomes elucidate their genetic diversity and vector capacities.</title>
        <authorList>
            <person name="Jia N."/>
            <person name="Wang J."/>
            <person name="Shi W."/>
            <person name="Du L."/>
            <person name="Sun Y."/>
            <person name="Zhan W."/>
            <person name="Jiang J."/>
            <person name="Wang Q."/>
            <person name="Zhang B."/>
            <person name="Ji P."/>
            <person name="Sakyi L.B."/>
            <person name="Cui X."/>
            <person name="Yuan T."/>
            <person name="Jiang B."/>
            <person name="Yang W."/>
            <person name="Lam T.T.-Y."/>
            <person name="Chang Q."/>
            <person name="Ding S."/>
            <person name="Wang X."/>
            <person name="Zhu J."/>
            <person name="Ruan X."/>
            <person name="Zhao L."/>
            <person name="Wei J."/>
            <person name="Que T."/>
            <person name="Du C."/>
            <person name="Cheng J."/>
            <person name="Dai P."/>
            <person name="Han X."/>
            <person name="Huang E."/>
            <person name="Gao Y."/>
            <person name="Liu J."/>
            <person name="Shao H."/>
            <person name="Ye R."/>
            <person name="Li L."/>
            <person name="Wei W."/>
            <person name="Wang X."/>
            <person name="Wang C."/>
            <person name="Yang T."/>
            <person name="Huo Q."/>
            <person name="Li W."/>
            <person name="Guo W."/>
            <person name="Chen H."/>
            <person name="Zhou L."/>
            <person name="Ni X."/>
            <person name="Tian J."/>
            <person name="Zhou Y."/>
            <person name="Sheng Y."/>
            <person name="Liu T."/>
            <person name="Pan Y."/>
            <person name="Xia L."/>
            <person name="Li J."/>
            <person name="Zhao F."/>
            <person name="Cao W."/>
        </authorList>
    </citation>
    <scope>NUCLEOTIDE SEQUENCE</scope>
    <source>
        <strain evidence="1">Dsil-2018</strain>
    </source>
</reference>
<comment type="caution">
    <text evidence="1">The sequence shown here is derived from an EMBL/GenBank/DDBJ whole genome shotgun (WGS) entry which is preliminary data.</text>
</comment>
<keyword evidence="2" id="KW-1185">Reference proteome</keyword>
<dbReference type="Proteomes" id="UP000821865">
    <property type="component" value="Chromosome 2"/>
</dbReference>